<feature type="compositionally biased region" description="Basic and acidic residues" evidence="6">
    <location>
        <begin position="7"/>
        <end position="25"/>
    </location>
</feature>
<dbReference type="STRING" id="29655.A0A0K9Q6H1"/>
<dbReference type="SMART" id="SM00516">
    <property type="entry name" value="SEC14"/>
    <property type="match status" value="1"/>
</dbReference>
<comment type="subcellular location">
    <subcellularLocation>
        <location evidence="1">Cell membrane</location>
        <topology evidence="1">Peripheral membrane protein</topology>
    </subcellularLocation>
    <subcellularLocation>
        <location evidence="2">Golgi apparatus membrane</location>
        <topology evidence="2">Peripheral membrane protein</topology>
    </subcellularLocation>
</comment>
<dbReference type="InterPro" id="IPR011074">
    <property type="entry name" value="CRAL/TRIO_N_dom"/>
</dbReference>
<keyword evidence="4" id="KW-0333">Golgi apparatus</keyword>
<dbReference type="Pfam" id="PF00650">
    <property type="entry name" value="CRAL_TRIO"/>
    <property type="match status" value="1"/>
</dbReference>
<dbReference type="GO" id="GO:0006892">
    <property type="term" value="P:post-Golgi vesicle-mediated transport"/>
    <property type="evidence" value="ECO:0000318"/>
    <property type="project" value="GO_Central"/>
</dbReference>
<name>A0A0K9Q6H1_ZOSMR</name>
<dbReference type="GO" id="GO:0008526">
    <property type="term" value="F:phosphatidylinositol transfer activity"/>
    <property type="evidence" value="ECO:0000318"/>
    <property type="project" value="GO_Central"/>
</dbReference>
<dbReference type="SUPFAM" id="SSF52087">
    <property type="entry name" value="CRAL/TRIO domain"/>
    <property type="match status" value="1"/>
</dbReference>
<dbReference type="EMBL" id="LFYR01000025">
    <property type="protein sequence ID" value="KMZ76490.1"/>
    <property type="molecule type" value="Genomic_DNA"/>
</dbReference>
<comment type="caution">
    <text evidence="8">The sequence shown here is derived from an EMBL/GenBank/DDBJ whole genome shotgun (WGS) entry which is preliminary data.</text>
</comment>
<dbReference type="OrthoDB" id="1434354at2759"/>
<evidence type="ECO:0000259" key="7">
    <source>
        <dbReference type="PROSITE" id="PS50191"/>
    </source>
</evidence>
<organism evidence="8 9">
    <name type="scientific">Zostera marina</name>
    <name type="common">Eelgrass</name>
    <dbReference type="NCBI Taxonomy" id="29655"/>
    <lineage>
        <taxon>Eukaryota</taxon>
        <taxon>Viridiplantae</taxon>
        <taxon>Streptophyta</taxon>
        <taxon>Embryophyta</taxon>
        <taxon>Tracheophyta</taxon>
        <taxon>Spermatophyta</taxon>
        <taxon>Magnoliopsida</taxon>
        <taxon>Liliopsida</taxon>
        <taxon>Zosteraceae</taxon>
        <taxon>Zostera</taxon>
    </lineage>
</organism>
<dbReference type="CDD" id="cd00170">
    <property type="entry name" value="SEC14"/>
    <property type="match status" value="1"/>
</dbReference>
<dbReference type="InterPro" id="IPR001251">
    <property type="entry name" value="CRAL-TRIO_dom"/>
</dbReference>
<dbReference type="InterPro" id="IPR051026">
    <property type="entry name" value="PI/PC_transfer"/>
</dbReference>
<evidence type="ECO:0000313" key="9">
    <source>
        <dbReference type="Proteomes" id="UP000036987"/>
    </source>
</evidence>
<dbReference type="AlphaFoldDB" id="A0A0K9Q6H1"/>
<dbReference type="SMART" id="SM01100">
    <property type="entry name" value="CRAL_TRIO_N"/>
    <property type="match status" value="1"/>
</dbReference>
<sequence length="582" mass="67115">MSDLMASEEKREKKSIIEHSEDERRRTKIGHVSLKKKAHGPSSRTTHSMKKKGKKKVFYMSSSLVTIEDIRDADEDKAVSAFRQELINKDLLPERHDDYHTILRFLKARKFNFEKTMDMWIEMLHWRKDFLTDTILEDFKFEELRDVLHFYPHGYHGVDKEGRPIYIEKLGKVEPNKLMHITTKERYLKYHVQEFERALHEKFPACSVAAKKFINTATTILDVHGVGLKNFSRTARELLHSVQKIDSDYYPETLHQMFVVNGGPGFKLLWNTVKGFLDPKTVAKIHVLGTKFQSKLLEAIDSSQLPEFLGGVCTCSAEGGCLRSNRGPWKDEEIMKIVRCAGIKFLGDSNCFSDEECGSDAIKGRRGNIDTLTAVSGYDIDDHGSPFASRNLEFPRLTPLREEARESDHSSYYSCDEQFVTVDKGTTPDIHATKSEQERITFRGFGRTLLAFVVKMLYLLHNITYRSERRLTCIRQSSSEIQVPPNTPTQIPAEAPKEDRVTLCHDRLQKLEIMFNEISSKSKDIPSEKNQILMECWGRIKSIENDLEKTKKVLHSTVMEQLKIAESVESVQERKLQKKTRC</sequence>
<evidence type="ECO:0000256" key="5">
    <source>
        <dbReference type="ARBA" id="ARBA00038020"/>
    </source>
</evidence>
<keyword evidence="9" id="KW-1185">Reference proteome</keyword>
<dbReference type="GO" id="GO:0000139">
    <property type="term" value="C:Golgi membrane"/>
    <property type="evidence" value="ECO:0007669"/>
    <property type="project" value="UniProtKB-SubCell"/>
</dbReference>
<dbReference type="Gene3D" id="3.40.525.10">
    <property type="entry name" value="CRAL-TRIO lipid binding domain"/>
    <property type="match status" value="1"/>
</dbReference>
<keyword evidence="3" id="KW-0653">Protein transport</keyword>
<dbReference type="GO" id="GO:0005886">
    <property type="term" value="C:plasma membrane"/>
    <property type="evidence" value="ECO:0007669"/>
    <property type="project" value="UniProtKB-SubCell"/>
</dbReference>
<dbReference type="OMA" id="KFINTAT"/>
<proteinExistence type="inferred from homology"/>
<reference evidence="9" key="1">
    <citation type="journal article" date="2016" name="Nature">
        <title>The genome of the seagrass Zostera marina reveals angiosperm adaptation to the sea.</title>
        <authorList>
            <person name="Olsen J.L."/>
            <person name="Rouze P."/>
            <person name="Verhelst B."/>
            <person name="Lin Y.-C."/>
            <person name="Bayer T."/>
            <person name="Collen J."/>
            <person name="Dattolo E."/>
            <person name="De Paoli E."/>
            <person name="Dittami S."/>
            <person name="Maumus F."/>
            <person name="Michel G."/>
            <person name="Kersting A."/>
            <person name="Lauritano C."/>
            <person name="Lohaus R."/>
            <person name="Toepel M."/>
            <person name="Tonon T."/>
            <person name="Vanneste K."/>
            <person name="Amirebrahimi M."/>
            <person name="Brakel J."/>
            <person name="Bostroem C."/>
            <person name="Chovatia M."/>
            <person name="Grimwood J."/>
            <person name="Jenkins J.W."/>
            <person name="Jueterbock A."/>
            <person name="Mraz A."/>
            <person name="Stam W.T."/>
            <person name="Tice H."/>
            <person name="Bornberg-Bauer E."/>
            <person name="Green P.J."/>
            <person name="Pearson G.A."/>
            <person name="Procaccini G."/>
            <person name="Duarte C.M."/>
            <person name="Schmutz J."/>
            <person name="Reusch T.B.H."/>
            <person name="Van de Peer Y."/>
        </authorList>
    </citation>
    <scope>NUCLEOTIDE SEQUENCE [LARGE SCALE GENOMIC DNA]</scope>
    <source>
        <strain evidence="9">cv. Finnish</strain>
    </source>
</reference>
<keyword evidence="3" id="KW-0813">Transport</keyword>
<dbReference type="Pfam" id="PF03765">
    <property type="entry name" value="CRAL_TRIO_N"/>
    <property type="match status" value="1"/>
</dbReference>
<comment type="similarity">
    <text evidence="5">Belongs to the SFH family.</text>
</comment>
<evidence type="ECO:0000256" key="6">
    <source>
        <dbReference type="SAM" id="MobiDB-lite"/>
    </source>
</evidence>
<dbReference type="SUPFAM" id="SSF46938">
    <property type="entry name" value="CRAL/TRIO N-terminal domain"/>
    <property type="match status" value="1"/>
</dbReference>
<evidence type="ECO:0000256" key="4">
    <source>
        <dbReference type="ARBA" id="ARBA00023034"/>
    </source>
</evidence>
<feature type="compositionally biased region" description="Basic residues" evidence="6">
    <location>
        <begin position="26"/>
        <end position="39"/>
    </location>
</feature>
<gene>
    <name evidence="8" type="ORF">ZOSMA_101G00740</name>
</gene>
<dbReference type="Proteomes" id="UP000036987">
    <property type="component" value="Unassembled WGS sequence"/>
</dbReference>
<protein>
    <submittedName>
        <fullName evidence="8">Sec14p-like phosphatidylinositol transfer family protein</fullName>
    </submittedName>
</protein>
<dbReference type="InterPro" id="IPR036273">
    <property type="entry name" value="CRAL/TRIO_N_dom_sf"/>
</dbReference>
<dbReference type="PROSITE" id="PS50191">
    <property type="entry name" value="CRAL_TRIO"/>
    <property type="match status" value="1"/>
</dbReference>
<dbReference type="Gene3D" id="1.10.8.20">
    <property type="entry name" value="N-terminal domain of phosphatidylinositol transfer protein sec14p"/>
    <property type="match status" value="1"/>
</dbReference>
<dbReference type="GO" id="GO:0015031">
    <property type="term" value="P:protein transport"/>
    <property type="evidence" value="ECO:0007669"/>
    <property type="project" value="UniProtKB-KW"/>
</dbReference>
<dbReference type="InterPro" id="IPR036865">
    <property type="entry name" value="CRAL-TRIO_dom_sf"/>
</dbReference>
<feature type="region of interest" description="Disordered" evidence="6">
    <location>
        <begin position="1"/>
        <end position="51"/>
    </location>
</feature>
<dbReference type="FunFam" id="3.40.525.10:FF:000011">
    <property type="entry name" value="SEC14 cytosolic factor"/>
    <property type="match status" value="1"/>
</dbReference>
<evidence type="ECO:0000256" key="1">
    <source>
        <dbReference type="ARBA" id="ARBA00004202"/>
    </source>
</evidence>
<dbReference type="PANTHER" id="PTHR45657:SF8">
    <property type="entry name" value="PHOSPHATIDYLINOSITOL_PHOSPHATIDYLCHOLINE TRANSFER PROTEIN SFH13"/>
    <property type="match status" value="1"/>
</dbReference>
<evidence type="ECO:0000313" key="8">
    <source>
        <dbReference type="EMBL" id="KMZ76490.1"/>
    </source>
</evidence>
<evidence type="ECO:0000256" key="2">
    <source>
        <dbReference type="ARBA" id="ARBA00004395"/>
    </source>
</evidence>
<feature type="domain" description="CRAL-TRIO" evidence="7">
    <location>
        <begin position="143"/>
        <end position="317"/>
    </location>
</feature>
<accession>A0A0K9Q6H1</accession>
<evidence type="ECO:0000256" key="3">
    <source>
        <dbReference type="ARBA" id="ARBA00022927"/>
    </source>
</evidence>
<dbReference type="PANTHER" id="PTHR45657">
    <property type="entry name" value="CRAL-TRIO DOMAIN-CONTAINING PROTEIN YKL091C-RELATED"/>
    <property type="match status" value="1"/>
</dbReference>